<evidence type="ECO:0000313" key="6">
    <source>
        <dbReference type="EMBL" id="RBA43681.1"/>
    </source>
</evidence>
<dbReference type="Pfam" id="PF16331">
    <property type="entry name" value="TolA_bind_tri"/>
    <property type="match status" value="1"/>
</dbReference>
<name>A0A365PFI1_ACIJU</name>
<proteinExistence type="predicted"/>
<accession>A0A365PFI1</accession>
<gene>
    <name evidence="6" type="ORF">DC346_14620</name>
    <name evidence="5" type="ORF">H2677_09550</name>
    <name evidence="4" type="ORF">WM018_09600</name>
</gene>
<dbReference type="Proteomes" id="UP000253688">
    <property type="component" value="Unassembled WGS sequence"/>
</dbReference>
<evidence type="ECO:0000313" key="7">
    <source>
        <dbReference type="Proteomes" id="UP000253688"/>
    </source>
</evidence>
<organism evidence="6 7">
    <name type="scientific">Acinetobacter junii</name>
    <dbReference type="NCBI Taxonomy" id="40215"/>
    <lineage>
        <taxon>Bacteria</taxon>
        <taxon>Pseudomonadati</taxon>
        <taxon>Pseudomonadota</taxon>
        <taxon>Gammaproteobacteria</taxon>
        <taxon>Moraxellales</taxon>
        <taxon>Moraxellaceae</taxon>
        <taxon>Acinetobacter</taxon>
    </lineage>
</organism>
<keyword evidence="2" id="KW-0732">Signal</keyword>
<dbReference type="Gene3D" id="1.25.40.10">
    <property type="entry name" value="Tetratricopeptide repeat domain"/>
    <property type="match status" value="1"/>
</dbReference>
<reference evidence="6 7" key="1">
    <citation type="submission" date="2018-04" db="EMBL/GenBank/DDBJ databases">
        <title>Acinetobacter junii Genome sequencing and assembly.</title>
        <authorList>
            <person name="Su J."/>
            <person name="Rensing C."/>
            <person name="Mazhar H.S."/>
        </authorList>
    </citation>
    <scope>NUCLEOTIDE SEQUENCE [LARGE SCALE GENOMIC DNA]</scope>
    <source>
        <strain evidence="6 7">SC22</strain>
    </source>
</reference>
<dbReference type="RefSeq" id="WP_004962751.1">
    <property type="nucleotide sequence ID" value="NZ_BBOS01000022.1"/>
</dbReference>
<keyword evidence="8" id="KW-1185">Reference proteome</keyword>
<evidence type="ECO:0000313" key="5">
    <source>
        <dbReference type="EMBL" id="QUY35522.1"/>
    </source>
</evidence>
<dbReference type="InterPro" id="IPR011990">
    <property type="entry name" value="TPR-like_helical_dom_sf"/>
</dbReference>
<dbReference type="EMBL" id="QEWH01000105">
    <property type="protein sequence ID" value="RBA43681.1"/>
    <property type="molecule type" value="Genomic_DNA"/>
</dbReference>
<dbReference type="GO" id="GO:0070206">
    <property type="term" value="P:protein trimerization"/>
    <property type="evidence" value="ECO:0007669"/>
    <property type="project" value="InterPro"/>
</dbReference>
<feature type="compositionally biased region" description="Low complexity" evidence="1">
    <location>
        <begin position="108"/>
        <end position="122"/>
    </location>
</feature>
<protein>
    <submittedName>
        <fullName evidence="5">Tetratricopeptide repeat protein</fullName>
    </submittedName>
    <submittedName>
        <fullName evidence="4">YbgF trimerization domain-containing protein</fullName>
    </submittedName>
</protein>
<feature type="compositionally biased region" description="Low complexity" evidence="1">
    <location>
        <begin position="139"/>
        <end position="157"/>
    </location>
</feature>
<feature type="domain" description="YbgF trimerisation" evidence="3">
    <location>
        <begin position="45"/>
        <end position="98"/>
    </location>
</feature>
<dbReference type="Proteomes" id="UP001498501">
    <property type="component" value="Unassembled WGS sequence"/>
</dbReference>
<dbReference type="STRING" id="40215.BVL33_11775"/>
<dbReference type="Gene3D" id="1.20.5.110">
    <property type="match status" value="1"/>
</dbReference>
<dbReference type="AlphaFoldDB" id="A0A365PFI1"/>
<reference evidence="5" key="2">
    <citation type="submission" date="2020-07" db="EMBL/GenBank/DDBJ databases">
        <title>Acinetobacter junii strain YR7 chromosome and plasmid pNDM-YR7.</title>
        <authorList>
            <person name="Tang B."/>
        </authorList>
    </citation>
    <scope>NUCLEOTIDE SEQUENCE</scope>
    <source>
        <strain evidence="5">YR7</strain>
    </source>
</reference>
<sequence length="287" mass="32137">MLKKHSAIFIALLSSTHLYANIPIESRALSQQFNDNTTSAPVSTNLNWDLIQKNQKLEEEVRRLRGQLEEHENSIELLKKELANRYTDLDQRLELLSQKIDPPEETTEATTESTAEAAAAPKSEPPSPANTIQPDSPKNTSNSTSTPVVQATQNTATTNTTNAQIELEKAAYTVALDAYKQGGAKKAIQPMQNFIKNHPNGIYVGNAYFWLAEFYLAVEPVDYKAAKQNYNIVATRYPNSAKAPRAIYQLYSIAKEVDKNTALANQYKNKLISQYPQTEEAKFIQKK</sequence>
<dbReference type="OrthoDB" id="9768142at2"/>
<dbReference type="EMBL" id="JBBMLE010000032">
    <property type="protein sequence ID" value="MEK0252753.1"/>
    <property type="molecule type" value="Genomic_DNA"/>
</dbReference>
<dbReference type="GeneID" id="70092760"/>
<feature type="signal peptide" evidence="2">
    <location>
        <begin position="1"/>
        <end position="20"/>
    </location>
</feature>
<feature type="chain" id="PRO_5044584972" evidence="2">
    <location>
        <begin position="21"/>
        <end position="287"/>
    </location>
</feature>
<dbReference type="Proteomes" id="UP000679388">
    <property type="component" value="Chromosome"/>
</dbReference>
<dbReference type="KEGG" id="ajn:BVL33_11775"/>
<reference evidence="4 8" key="3">
    <citation type="submission" date="2024-03" db="EMBL/GenBank/DDBJ databases">
        <title>Cross-transmission of Acinetobacter junii carrying blaOXA-58 in a neonatal intensive care unit.</title>
        <authorList>
            <person name="Bour M."/>
            <person name="Potron A."/>
            <person name="Lecointe D."/>
        </authorList>
    </citation>
    <scope>NUCLEOTIDE SEQUENCE [LARGE SCALE GENOMIC DNA]</scope>
    <source>
        <strain evidence="4 8">21A3096 case 1</strain>
    </source>
</reference>
<dbReference type="InterPro" id="IPR032519">
    <property type="entry name" value="YbgF_tri"/>
</dbReference>
<evidence type="ECO:0000256" key="2">
    <source>
        <dbReference type="SAM" id="SignalP"/>
    </source>
</evidence>
<evidence type="ECO:0000313" key="8">
    <source>
        <dbReference type="Proteomes" id="UP001498501"/>
    </source>
</evidence>
<feature type="region of interest" description="Disordered" evidence="1">
    <location>
        <begin position="96"/>
        <end position="157"/>
    </location>
</feature>
<evidence type="ECO:0000256" key="1">
    <source>
        <dbReference type="SAM" id="MobiDB-lite"/>
    </source>
</evidence>
<dbReference type="EMBL" id="CP059558">
    <property type="protein sequence ID" value="QUY35522.1"/>
    <property type="molecule type" value="Genomic_DNA"/>
</dbReference>
<evidence type="ECO:0000259" key="3">
    <source>
        <dbReference type="Pfam" id="PF16331"/>
    </source>
</evidence>
<evidence type="ECO:0000313" key="4">
    <source>
        <dbReference type="EMBL" id="MEK0252753.1"/>
    </source>
</evidence>